<name>A0A5K8A9M1_9BACT</name>
<gene>
    <name evidence="1" type="ORF">DSCOOX_24720</name>
</gene>
<accession>A0A5K8A9M1</accession>
<sequence>MKNGYQTQTNEMLKDCLRELDELSKVAILLKAFPESPHPQDQSQKIKTILNNNKYRVLASDGF</sequence>
<dbReference type="AlphaFoldDB" id="A0A5K8A9M1"/>
<organism evidence="1 2">
    <name type="scientific">Desulfosarcina ovata subsp. ovata</name>
    <dbReference type="NCBI Taxonomy" id="2752305"/>
    <lineage>
        <taxon>Bacteria</taxon>
        <taxon>Pseudomonadati</taxon>
        <taxon>Thermodesulfobacteriota</taxon>
        <taxon>Desulfobacteria</taxon>
        <taxon>Desulfobacterales</taxon>
        <taxon>Desulfosarcinaceae</taxon>
        <taxon>Desulfosarcina</taxon>
    </lineage>
</organism>
<evidence type="ECO:0000313" key="2">
    <source>
        <dbReference type="Proteomes" id="UP000422108"/>
    </source>
</evidence>
<keyword evidence="2" id="KW-1185">Reference proteome</keyword>
<reference evidence="1 2" key="1">
    <citation type="submission" date="2019-11" db="EMBL/GenBank/DDBJ databases">
        <title>Comparative genomics of hydrocarbon-degrading Desulfosarcina strains.</title>
        <authorList>
            <person name="Watanabe M."/>
            <person name="Kojima H."/>
            <person name="Fukui M."/>
        </authorList>
    </citation>
    <scope>NUCLEOTIDE SEQUENCE [LARGE SCALE GENOMIC DNA]</scope>
    <source>
        <strain evidence="2">oXyS1</strain>
    </source>
</reference>
<protein>
    <submittedName>
        <fullName evidence="1">Uncharacterized protein</fullName>
    </submittedName>
</protein>
<dbReference type="EMBL" id="AP021879">
    <property type="protein sequence ID" value="BBO89292.1"/>
    <property type="molecule type" value="Genomic_DNA"/>
</dbReference>
<proteinExistence type="predicted"/>
<evidence type="ECO:0000313" key="1">
    <source>
        <dbReference type="EMBL" id="BBO89292.1"/>
    </source>
</evidence>
<dbReference type="Proteomes" id="UP000422108">
    <property type="component" value="Chromosome"/>
</dbReference>